<evidence type="ECO:0000313" key="1">
    <source>
        <dbReference type="EMBL" id="QEC72784.1"/>
    </source>
</evidence>
<dbReference type="OrthoDB" id="9799921at2"/>
<name>A0A5B8VMI4_9BACT</name>
<dbReference type="Proteomes" id="UP000321291">
    <property type="component" value="Chromosome"/>
</dbReference>
<dbReference type="AlphaFoldDB" id="A0A5B8VMI4"/>
<keyword evidence="2" id="KW-1185">Reference proteome</keyword>
<dbReference type="EMBL" id="CP042434">
    <property type="protein sequence ID" value="QEC72784.1"/>
    <property type="molecule type" value="Genomic_DNA"/>
</dbReference>
<gene>
    <name evidence="1" type="ORF">FSB73_14970</name>
</gene>
<reference evidence="1 2" key="1">
    <citation type="journal article" date="2017" name="Int. J. Syst. Evol. Microbiol.">
        <title>Arachidicoccus ginsenosidivorans sp. nov., with ginsenoside-converting activity isolated from ginseng cultivating soil.</title>
        <authorList>
            <person name="Siddiqi M.Z."/>
            <person name="Aslam Z."/>
            <person name="Im W.T."/>
        </authorList>
    </citation>
    <scope>NUCLEOTIDE SEQUENCE [LARGE SCALE GENOMIC DNA]</scope>
    <source>
        <strain evidence="1 2">Gsoil 809</strain>
    </source>
</reference>
<dbReference type="SUPFAM" id="SSF52141">
    <property type="entry name" value="Uracil-DNA glycosylase-like"/>
    <property type="match status" value="1"/>
</dbReference>
<organism evidence="1 2">
    <name type="scientific">Arachidicoccus ginsenosidivorans</name>
    <dbReference type="NCBI Taxonomy" id="496057"/>
    <lineage>
        <taxon>Bacteria</taxon>
        <taxon>Pseudomonadati</taxon>
        <taxon>Bacteroidota</taxon>
        <taxon>Chitinophagia</taxon>
        <taxon>Chitinophagales</taxon>
        <taxon>Chitinophagaceae</taxon>
        <taxon>Arachidicoccus</taxon>
    </lineage>
</organism>
<evidence type="ECO:0000313" key="2">
    <source>
        <dbReference type="Proteomes" id="UP000321291"/>
    </source>
</evidence>
<evidence type="ECO:0008006" key="3">
    <source>
        <dbReference type="Google" id="ProtNLM"/>
    </source>
</evidence>
<dbReference type="InterPro" id="IPR036895">
    <property type="entry name" value="Uracil-DNA_glycosylase-like_sf"/>
</dbReference>
<proteinExistence type="predicted"/>
<dbReference type="RefSeq" id="WP_146783875.1">
    <property type="nucleotide sequence ID" value="NZ_CP042434.1"/>
</dbReference>
<accession>A0A5B8VMI4</accession>
<dbReference type="KEGG" id="agi:FSB73_14970"/>
<sequence>MLIETHPHAPFLPQPLKALIMGSFPGRTSTLSTDPDNNWFYSAKRNQLWKILEKVFDQPLTNQKVKAAVLSAYGIGIVDILLQVQRLKMSNADQDLKIIAYNDQAIGQILKHYPCVSVCFTSRFVEKHFKYCFPDYPHTVLLPSPSPRYARLSLDQKAEIYKKILLGA</sequence>
<dbReference type="Gene3D" id="3.40.470.10">
    <property type="entry name" value="Uracil-DNA glycosylase-like domain"/>
    <property type="match status" value="1"/>
</dbReference>
<protein>
    <recommendedName>
        <fullName evidence="3">DNA-deoxyinosine glycosylase</fullName>
    </recommendedName>
</protein>